<organism evidence="1 2">
    <name type="scientific">Drouetiella hepatica Uher 2000/2452</name>
    <dbReference type="NCBI Taxonomy" id="904376"/>
    <lineage>
        <taxon>Bacteria</taxon>
        <taxon>Bacillati</taxon>
        <taxon>Cyanobacteriota</taxon>
        <taxon>Cyanophyceae</taxon>
        <taxon>Oculatellales</taxon>
        <taxon>Oculatellaceae</taxon>
        <taxon>Drouetiella</taxon>
    </lineage>
</organism>
<protein>
    <submittedName>
        <fullName evidence="1">Uncharacterized protein</fullName>
    </submittedName>
</protein>
<evidence type="ECO:0000313" key="1">
    <source>
        <dbReference type="EMBL" id="MBW4657263.1"/>
    </source>
</evidence>
<gene>
    <name evidence="1" type="ORF">KME15_01190</name>
</gene>
<dbReference type="Proteomes" id="UP000757435">
    <property type="component" value="Unassembled WGS sequence"/>
</dbReference>
<name>A0A951ULU8_9CYAN</name>
<reference evidence="1" key="1">
    <citation type="submission" date="2021-05" db="EMBL/GenBank/DDBJ databases">
        <authorList>
            <person name="Pietrasiak N."/>
            <person name="Ward R."/>
            <person name="Stajich J.E."/>
            <person name="Kurbessoian T."/>
        </authorList>
    </citation>
    <scope>NUCLEOTIDE SEQUENCE</scope>
    <source>
        <strain evidence="1">UHER 2000/2452</strain>
    </source>
</reference>
<dbReference type="EMBL" id="JAHHHD010000001">
    <property type="protein sequence ID" value="MBW4657263.1"/>
    <property type="molecule type" value="Genomic_DNA"/>
</dbReference>
<dbReference type="AlphaFoldDB" id="A0A951ULU8"/>
<accession>A0A951ULU8</accession>
<comment type="caution">
    <text evidence="1">The sequence shown here is derived from an EMBL/GenBank/DDBJ whole genome shotgun (WGS) entry which is preliminary data.</text>
</comment>
<proteinExistence type="predicted"/>
<reference evidence="1" key="2">
    <citation type="journal article" date="2022" name="Microbiol. Resour. Announc.">
        <title>Metagenome Sequencing to Explore Phylogenomics of Terrestrial Cyanobacteria.</title>
        <authorList>
            <person name="Ward R.D."/>
            <person name="Stajich J.E."/>
            <person name="Johansen J.R."/>
            <person name="Huntemann M."/>
            <person name="Clum A."/>
            <person name="Foster B."/>
            <person name="Foster B."/>
            <person name="Roux S."/>
            <person name="Palaniappan K."/>
            <person name="Varghese N."/>
            <person name="Mukherjee S."/>
            <person name="Reddy T.B.K."/>
            <person name="Daum C."/>
            <person name="Copeland A."/>
            <person name="Chen I.A."/>
            <person name="Ivanova N.N."/>
            <person name="Kyrpides N.C."/>
            <person name="Shapiro N."/>
            <person name="Eloe-Fadrosh E.A."/>
            <person name="Pietrasiak N."/>
        </authorList>
    </citation>
    <scope>NUCLEOTIDE SEQUENCE</scope>
    <source>
        <strain evidence="1">UHER 2000/2452</strain>
    </source>
</reference>
<sequence>MLSFQPPKLQDQLIKAVICWTTKFELDPPETPNFLYDMAESDAFDASTYEDQIVEPNSTLKVGLFRWDEIAVITCEEFINLVEELQVAKLNENKTCLSNKRLLVRVEPSNEAASQFLHHAIPSAENEKEEETRKNIVEAREKILHLSQKTDNLELSDSLRGKLIQEWNLEREKEAELFDSLEKSTQRFCLQSIILEGAEVHCSLTKGFTIFGILISSIGEYDKYFPPILDADLFIEIRFNQRVSELKIWEIFESYLFELNSSLNISVSVSPRPYLETSWLDERCDNYIPDPRFRPLLLGKGLSELLKLYNRATASNDPDVQILYFTKVVEYVSQTVVRIQSHEAIRAKLLSPRALQPDAEYISELENLVETQRNFKKDREAIRQTILICCEVSELAKLAPSFLLKDFKHISSESNQQDKAKALEALAKSLYSTRNEIAHAKANYAPTGEECPQDQLVSFSQCIQVASQQVIRWYYFTPESIRLT</sequence>
<evidence type="ECO:0000313" key="2">
    <source>
        <dbReference type="Proteomes" id="UP000757435"/>
    </source>
</evidence>